<feature type="compositionally biased region" description="Basic residues" evidence="1">
    <location>
        <begin position="44"/>
        <end position="63"/>
    </location>
</feature>
<sequence>LPMARENVRRGKSCATKNLPADLENNRTMGITSCNKMLADGPRKRTKRKKLHNQKLASKPRKQSYYRNHIVQQNACRWPEKTYEEERTAQPKTYQQTSKAIVLWERPPWNRVYPLEVDPPLRNASAIRKAKGKQSRGLPVGSRPSPSNILATCRTKVRGVRVYPLEANPLQRAF</sequence>
<keyword evidence="3" id="KW-1185">Reference proteome</keyword>
<feature type="non-terminal residue" evidence="2">
    <location>
        <position position="1"/>
    </location>
</feature>
<name>A0A2P5BFA4_PARAD</name>
<comment type="caution">
    <text evidence="2">The sequence shown here is derived from an EMBL/GenBank/DDBJ whole genome shotgun (WGS) entry which is preliminary data.</text>
</comment>
<accession>A0A2P5BFA4</accession>
<evidence type="ECO:0000256" key="1">
    <source>
        <dbReference type="SAM" id="MobiDB-lite"/>
    </source>
</evidence>
<organism evidence="2 3">
    <name type="scientific">Parasponia andersonii</name>
    <name type="common">Sponia andersonii</name>
    <dbReference type="NCBI Taxonomy" id="3476"/>
    <lineage>
        <taxon>Eukaryota</taxon>
        <taxon>Viridiplantae</taxon>
        <taxon>Streptophyta</taxon>
        <taxon>Embryophyta</taxon>
        <taxon>Tracheophyta</taxon>
        <taxon>Spermatophyta</taxon>
        <taxon>Magnoliopsida</taxon>
        <taxon>eudicotyledons</taxon>
        <taxon>Gunneridae</taxon>
        <taxon>Pentapetalae</taxon>
        <taxon>rosids</taxon>
        <taxon>fabids</taxon>
        <taxon>Rosales</taxon>
        <taxon>Cannabaceae</taxon>
        <taxon>Parasponia</taxon>
    </lineage>
</organism>
<evidence type="ECO:0000313" key="3">
    <source>
        <dbReference type="Proteomes" id="UP000237105"/>
    </source>
</evidence>
<feature type="region of interest" description="Disordered" evidence="1">
    <location>
        <begin position="34"/>
        <end position="63"/>
    </location>
</feature>
<dbReference type="EMBL" id="JXTB01000294">
    <property type="protein sequence ID" value="PON47473.1"/>
    <property type="molecule type" value="Genomic_DNA"/>
</dbReference>
<evidence type="ECO:0000313" key="2">
    <source>
        <dbReference type="EMBL" id="PON47473.1"/>
    </source>
</evidence>
<dbReference type="AlphaFoldDB" id="A0A2P5BFA4"/>
<proteinExistence type="predicted"/>
<gene>
    <name evidence="2" type="ORF">PanWU01x14_244320</name>
</gene>
<protein>
    <submittedName>
        <fullName evidence="2">Uncharacterized protein</fullName>
    </submittedName>
</protein>
<reference evidence="3" key="1">
    <citation type="submission" date="2016-06" db="EMBL/GenBank/DDBJ databases">
        <title>Parallel loss of symbiosis genes in relatives of nitrogen-fixing non-legume Parasponia.</title>
        <authorList>
            <person name="Van Velzen R."/>
            <person name="Holmer R."/>
            <person name="Bu F."/>
            <person name="Rutten L."/>
            <person name="Van Zeijl A."/>
            <person name="Liu W."/>
            <person name="Santuari L."/>
            <person name="Cao Q."/>
            <person name="Sharma T."/>
            <person name="Shen D."/>
            <person name="Roswanjaya Y."/>
            <person name="Wardhani T."/>
            <person name="Kalhor M.S."/>
            <person name="Jansen J."/>
            <person name="Van den Hoogen J."/>
            <person name="Gungor B."/>
            <person name="Hartog M."/>
            <person name="Hontelez J."/>
            <person name="Verver J."/>
            <person name="Yang W.-C."/>
            <person name="Schijlen E."/>
            <person name="Repin R."/>
            <person name="Schilthuizen M."/>
            <person name="Schranz E."/>
            <person name="Heidstra R."/>
            <person name="Miyata K."/>
            <person name="Fedorova E."/>
            <person name="Kohlen W."/>
            <person name="Bisseling T."/>
            <person name="Smit S."/>
            <person name="Geurts R."/>
        </authorList>
    </citation>
    <scope>NUCLEOTIDE SEQUENCE [LARGE SCALE GENOMIC DNA]</scope>
    <source>
        <strain evidence="3">cv. WU1-14</strain>
    </source>
</reference>
<dbReference type="Proteomes" id="UP000237105">
    <property type="component" value="Unassembled WGS sequence"/>
</dbReference>